<organism evidence="5 6">
    <name type="scientific">Papilio xuthus</name>
    <name type="common">Asian swallowtail butterfly</name>
    <dbReference type="NCBI Taxonomy" id="66420"/>
    <lineage>
        <taxon>Eukaryota</taxon>
        <taxon>Metazoa</taxon>
        <taxon>Ecdysozoa</taxon>
        <taxon>Arthropoda</taxon>
        <taxon>Hexapoda</taxon>
        <taxon>Insecta</taxon>
        <taxon>Pterygota</taxon>
        <taxon>Neoptera</taxon>
        <taxon>Endopterygota</taxon>
        <taxon>Lepidoptera</taxon>
        <taxon>Glossata</taxon>
        <taxon>Ditrysia</taxon>
        <taxon>Papilionoidea</taxon>
        <taxon>Papilionidae</taxon>
        <taxon>Papilioninae</taxon>
        <taxon>Papilio</taxon>
    </lineage>
</organism>
<proteinExistence type="inferred from homology"/>
<evidence type="ECO:0000313" key="5">
    <source>
        <dbReference type="EMBL" id="KPI98607.1"/>
    </source>
</evidence>
<dbReference type="InterPro" id="IPR029058">
    <property type="entry name" value="AB_hydrolase_fold"/>
</dbReference>
<feature type="domain" description="Epoxide hydrolase N-terminal" evidence="4">
    <location>
        <begin position="326"/>
        <end position="435"/>
    </location>
</feature>
<dbReference type="InterPro" id="IPR000639">
    <property type="entry name" value="Epox_hydrolase-like"/>
</dbReference>
<evidence type="ECO:0000313" key="6">
    <source>
        <dbReference type="Proteomes" id="UP000053268"/>
    </source>
</evidence>
<keyword evidence="2" id="KW-0058">Aromatic hydrocarbons catabolism</keyword>
<keyword evidence="6" id="KW-1185">Reference proteome</keyword>
<evidence type="ECO:0000259" key="4">
    <source>
        <dbReference type="Pfam" id="PF06441"/>
    </source>
</evidence>
<dbReference type="AlphaFoldDB" id="A0A194PZ48"/>
<dbReference type="EMBL" id="KQ459583">
    <property type="protein sequence ID" value="KPI98607.1"/>
    <property type="molecule type" value="Genomic_DNA"/>
</dbReference>
<dbReference type="Pfam" id="PF06441">
    <property type="entry name" value="EHN"/>
    <property type="match status" value="1"/>
</dbReference>
<dbReference type="PANTHER" id="PTHR21661:SF35">
    <property type="entry name" value="EPOXIDE HYDROLASE"/>
    <property type="match status" value="1"/>
</dbReference>
<reference evidence="5 6" key="1">
    <citation type="journal article" date="2015" name="Nat. Commun.">
        <title>Outbred genome sequencing and CRISPR/Cas9 gene editing in butterflies.</title>
        <authorList>
            <person name="Li X."/>
            <person name="Fan D."/>
            <person name="Zhang W."/>
            <person name="Liu G."/>
            <person name="Zhang L."/>
            <person name="Zhao L."/>
            <person name="Fang X."/>
            <person name="Chen L."/>
            <person name="Dong Y."/>
            <person name="Chen Y."/>
            <person name="Ding Y."/>
            <person name="Zhao R."/>
            <person name="Feng M."/>
            <person name="Zhu Y."/>
            <person name="Feng Y."/>
            <person name="Jiang X."/>
            <person name="Zhu D."/>
            <person name="Xiang H."/>
            <person name="Feng X."/>
            <person name="Li S."/>
            <person name="Wang J."/>
            <person name="Zhang G."/>
            <person name="Kronforst M.R."/>
            <person name="Wang W."/>
        </authorList>
    </citation>
    <scope>NUCLEOTIDE SEQUENCE [LARGE SCALE GENOMIC DNA]</scope>
    <source>
        <strain evidence="5">Ya'a_city_454_Px</strain>
        <tissue evidence="5">Whole body</tissue>
    </source>
</reference>
<dbReference type="GO" id="GO:0004301">
    <property type="term" value="F:epoxide hydrolase activity"/>
    <property type="evidence" value="ECO:0007669"/>
    <property type="project" value="TreeGrafter"/>
</dbReference>
<dbReference type="InterPro" id="IPR010497">
    <property type="entry name" value="Epoxide_hydro_N"/>
</dbReference>
<name>A0A194PZ48_PAPXU</name>
<evidence type="ECO:0000256" key="2">
    <source>
        <dbReference type="ARBA" id="ARBA00022797"/>
    </source>
</evidence>
<dbReference type="Proteomes" id="UP000053268">
    <property type="component" value="Unassembled WGS sequence"/>
</dbReference>
<protein>
    <submittedName>
        <fullName evidence="5">Juvenile hormone epoxide hydrolase</fullName>
    </submittedName>
</protein>
<gene>
    <name evidence="5" type="ORF">RR46_04580</name>
</gene>
<dbReference type="STRING" id="66420.A0A194PZ48"/>
<evidence type="ECO:0000256" key="3">
    <source>
        <dbReference type="ARBA" id="ARBA00022801"/>
    </source>
</evidence>
<dbReference type="SUPFAM" id="SSF53474">
    <property type="entry name" value="alpha/beta-Hydrolases"/>
    <property type="match status" value="2"/>
</dbReference>
<accession>A0A194PZ48</accession>
<dbReference type="PRINTS" id="PR00412">
    <property type="entry name" value="EPOXHYDRLASE"/>
</dbReference>
<sequence>MTRLGFKKFYIQGGDWGSTTGSAMATLYPEDVLGYHTNMAITQGKQGGFKTMLGAFFPSLVVESHLADRMYPLSDFFAYLMEEFGYFHIQATKPDTVGVALTDSPSGLLAYILEKYSTNTNRNHRKLPDGGLERRFTKTQLIDNLMVYWSTNRITTSIRLYAEDLSTKNRQLEIDDYTTPVPTWAFQAKYEGVYQPPSILKTKYINLLGTTVLEDGGHFLAFELPEIFVKDVFKAVDEFKNWHKNESKNSELASDKRAEKTFLIHNGFQLAGSIYRMAKILLGLFVIVVTYICWSAFSSGSSQPPKLDPEEWWGPKELKGKQDTSIRPFQVKFTDEMIKDLRSRLKNHRQFVPPLEGVAFEYGFNSKAIEPWLKYWAEEYPFKEREAFLNKYPHFKTNIQGLDIHFVRVKPQVPAGVEIVPLLLLHGWPGSVREFYEAIPILTKQQPGYNFAFELVVPSLPGYGFSDAPVRPGVAPGQIAVIFKNLMSRLGFKKFYIQGGDWGSAVASALTVLYPEDILGHHNNFAMARNKQAAFKTILGAFIPSLVVECHLASRLYPLSSMFAYLLEETGYAHIQATKPDTVGVSLTDSPSGLLAYILEKFSTWTNLENKLKPDGGLELRFTKEQLIDNLMIYWTTNCITTSMRLYAEETSNKNRQLSLDSHTTTVPTWAFQTKSEMIYQPPSILKTKYLNFLGTTVLEDGGHFLALELPQIYANDVFKAKAANEQREYRDVQRHGHQQYQRNRRLTAFEIVISSLLERP</sequence>
<keyword evidence="3 5" id="KW-0378">Hydrolase</keyword>
<dbReference type="PANTHER" id="PTHR21661">
    <property type="entry name" value="EPOXIDE HYDROLASE 1-RELATED"/>
    <property type="match status" value="1"/>
</dbReference>
<dbReference type="GO" id="GO:0097176">
    <property type="term" value="P:epoxide metabolic process"/>
    <property type="evidence" value="ECO:0007669"/>
    <property type="project" value="TreeGrafter"/>
</dbReference>
<dbReference type="Gene3D" id="3.40.50.1820">
    <property type="entry name" value="alpha/beta hydrolase"/>
    <property type="match status" value="2"/>
</dbReference>
<comment type="similarity">
    <text evidence="1">Belongs to the peptidase S33 family.</text>
</comment>
<evidence type="ECO:0000256" key="1">
    <source>
        <dbReference type="ARBA" id="ARBA00010088"/>
    </source>
</evidence>